<feature type="region of interest" description="Disordered" evidence="6">
    <location>
        <begin position="331"/>
        <end position="403"/>
    </location>
</feature>
<feature type="compositionally biased region" description="Polar residues" evidence="6">
    <location>
        <begin position="394"/>
        <end position="403"/>
    </location>
</feature>
<evidence type="ECO:0000259" key="7">
    <source>
        <dbReference type="SMART" id="SM00563"/>
    </source>
</evidence>
<comment type="caution">
    <text evidence="8">The sequence shown here is derived from an EMBL/GenBank/DDBJ whole genome shotgun (WGS) entry which is preliminary data.</text>
</comment>
<dbReference type="OrthoDB" id="9806880at2"/>
<dbReference type="InterPro" id="IPR002123">
    <property type="entry name" value="Plipid/glycerol_acylTrfase"/>
</dbReference>
<dbReference type="GO" id="GO:0006654">
    <property type="term" value="P:phosphatidic acid biosynthetic process"/>
    <property type="evidence" value="ECO:0007669"/>
    <property type="project" value="TreeGrafter"/>
</dbReference>
<dbReference type="Pfam" id="PF01553">
    <property type="entry name" value="Acyltransferase"/>
    <property type="match status" value="1"/>
</dbReference>
<evidence type="ECO:0000256" key="5">
    <source>
        <dbReference type="ARBA" id="ARBA00023315"/>
    </source>
</evidence>
<dbReference type="SUPFAM" id="SSF69593">
    <property type="entry name" value="Glycerol-3-phosphate (1)-acyltransferase"/>
    <property type="match status" value="1"/>
</dbReference>
<keyword evidence="5" id="KW-0012">Acyltransferase</keyword>
<keyword evidence="3" id="KW-0808">Transferase</keyword>
<evidence type="ECO:0000256" key="3">
    <source>
        <dbReference type="ARBA" id="ARBA00022679"/>
    </source>
</evidence>
<keyword evidence="9" id="KW-1185">Reference proteome</keyword>
<dbReference type="EMBL" id="BJVC01000004">
    <property type="protein sequence ID" value="GEL02828.1"/>
    <property type="molecule type" value="Genomic_DNA"/>
</dbReference>
<evidence type="ECO:0000313" key="9">
    <source>
        <dbReference type="Proteomes" id="UP000321405"/>
    </source>
</evidence>
<dbReference type="RefSeq" id="WP_147093880.1">
    <property type="nucleotide sequence ID" value="NZ_BJVC01000004.1"/>
</dbReference>
<organism evidence="8 9">
    <name type="scientific">Swaminathania salitolerans</name>
    <dbReference type="NCBI Taxonomy" id="182838"/>
    <lineage>
        <taxon>Bacteria</taxon>
        <taxon>Pseudomonadati</taxon>
        <taxon>Pseudomonadota</taxon>
        <taxon>Alphaproteobacteria</taxon>
        <taxon>Acetobacterales</taxon>
        <taxon>Acetobacteraceae</taxon>
        <taxon>Swaminathania</taxon>
    </lineage>
</organism>
<evidence type="ECO:0000256" key="1">
    <source>
        <dbReference type="ARBA" id="ARBA00005189"/>
    </source>
</evidence>
<accession>A0A511BXS3</accession>
<keyword evidence="4" id="KW-0443">Lipid metabolism</keyword>
<feature type="compositionally biased region" description="Low complexity" evidence="6">
    <location>
        <begin position="342"/>
        <end position="353"/>
    </location>
</feature>
<evidence type="ECO:0000256" key="6">
    <source>
        <dbReference type="SAM" id="MobiDB-lite"/>
    </source>
</evidence>
<protein>
    <recommendedName>
        <fullName evidence="7">Phospholipid/glycerol acyltransferase domain-containing protein</fullName>
    </recommendedName>
</protein>
<reference evidence="8 9" key="1">
    <citation type="submission" date="2019-07" db="EMBL/GenBank/DDBJ databases">
        <title>Whole genome shotgun sequence of Swaminathania salitolerans NBRC 104436.</title>
        <authorList>
            <person name="Hosoyama A."/>
            <person name="Uohara A."/>
            <person name="Ohji S."/>
            <person name="Ichikawa N."/>
        </authorList>
    </citation>
    <scope>NUCLEOTIDE SEQUENCE [LARGE SCALE GENOMIC DNA]</scope>
    <source>
        <strain evidence="8 9">NBRC 104436</strain>
    </source>
</reference>
<sequence length="403" mass="43960">MRAASLRNRITGLLSRRHSLSPKAETGRPLLLEEEDRRIRRGAAGRLAEAGMASLRLIGVTVWVPLSVGFEALLLPIPGVLKIRWTRVIWGVLCRLLSLDIRVLGKAAGTVGGKKGRARGERPVIYIANHTSWLDIPVLGTKIYSVFVAKGDIERWPIMGLVSKIGRTIFVSRNKSTTGRERDEMITRLAEGDNLILFPEGTSSDGSRVLPFMSTFFAIAKLPRLPKNRPLPEEDMPRYPPGLTPLIQPISLVYDRLEGLPVTRARRPVFAWYGDMDLGPHVWQFLKQRNKRATILLHPPLAPEDFPSRKALANAAWRAVATGAAALRQNSDRVDGWQGHEGAASPRSGARAAPKTRTRREEAGALPRAAHGAAHGADHGVEHGTASGAPPEDSGQNAISAVA</sequence>
<dbReference type="PANTHER" id="PTHR10434">
    <property type="entry name" value="1-ACYL-SN-GLYCEROL-3-PHOSPHATE ACYLTRANSFERASE"/>
    <property type="match status" value="1"/>
</dbReference>
<evidence type="ECO:0000313" key="8">
    <source>
        <dbReference type="EMBL" id="GEL02828.1"/>
    </source>
</evidence>
<gene>
    <name evidence="8" type="ORF">SSA02_19910</name>
</gene>
<dbReference type="PANTHER" id="PTHR10434:SF64">
    <property type="entry name" value="1-ACYL-SN-GLYCEROL-3-PHOSPHATE ACYLTRANSFERASE-RELATED"/>
    <property type="match status" value="1"/>
</dbReference>
<dbReference type="AlphaFoldDB" id="A0A511BXS3"/>
<proteinExistence type="predicted"/>
<evidence type="ECO:0000256" key="4">
    <source>
        <dbReference type="ARBA" id="ARBA00023098"/>
    </source>
</evidence>
<name>A0A511BXS3_9PROT</name>
<comment type="pathway">
    <text evidence="1">Lipid metabolism.</text>
</comment>
<feature type="domain" description="Phospholipid/glycerol acyltransferase" evidence="7">
    <location>
        <begin position="124"/>
        <end position="255"/>
    </location>
</feature>
<dbReference type="SMART" id="SM00563">
    <property type="entry name" value="PlsC"/>
    <property type="match status" value="1"/>
</dbReference>
<dbReference type="Proteomes" id="UP000321405">
    <property type="component" value="Unassembled WGS sequence"/>
</dbReference>
<dbReference type="CDD" id="cd07989">
    <property type="entry name" value="LPLAT_AGPAT-like"/>
    <property type="match status" value="1"/>
</dbReference>
<evidence type="ECO:0000256" key="2">
    <source>
        <dbReference type="ARBA" id="ARBA00022516"/>
    </source>
</evidence>
<keyword evidence="2" id="KW-0444">Lipid biosynthesis</keyword>
<feature type="compositionally biased region" description="Low complexity" evidence="6">
    <location>
        <begin position="364"/>
        <end position="375"/>
    </location>
</feature>
<dbReference type="GO" id="GO:0003841">
    <property type="term" value="F:1-acylglycerol-3-phosphate O-acyltransferase activity"/>
    <property type="evidence" value="ECO:0007669"/>
    <property type="project" value="TreeGrafter"/>
</dbReference>